<evidence type="ECO:0000259" key="1">
    <source>
        <dbReference type="SMART" id="SM00953"/>
    </source>
</evidence>
<sequence>MEIYRITLAKWADSLVASGRAARWNSADRFMIYTASSRALACLENVVHRTGRGLQADFRTICINVPDTLPIVTIELDSLPKNWDDYEQYGRCQQLGDTWLNARQSAILRVPSAIVPAEFNFLLNPQHSDFTQIRIDRIEPFRFDSRIK</sequence>
<feature type="domain" description="RES" evidence="1">
    <location>
        <begin position="12"/>
        <end position="137"/>
    </location>
</feature>
<dbReference type="EMBL" id="JAFMYW010000007">
    <property type="protein sequence ID" value="MBO0951322.1"/>
    <property type="molecule type" value="Genomic_DNA"/>
</dbReference>
<evidence type="ECO:0000313" key="3">
    <source>
        <dbReference type="Proteomes" id="UP000664628"/>
    </source>
</evidence>
<accession>A0ABS3JMS9</accession>
<dbReference type="SMART" id="SM00953">
    <property type="entry name" value="RES"/>
    <property type="match status" value="1"/>
</dbReference>
<proteinExistence type="predicted"/>
<comment type="caution">
    <text evidence="2">The sequence shown here is derived from an EMBL/GenBank/DDBJ whole genome shotgun (WGS) entry which is preliminary data.</text>
</comment>
<evidence type="ECO:0000313" key="2">
    <source>
        <dbReference type="EMBL" id="MBO0951322.1"/>
    </source>
</evidence>
<protein>
    <submittedName>
        <fullName evidence="2">RES family NAD+ phosphorylase</fullName>
    </submittedName>
</protein>
<keyword evidence="3" id="KW-1185">Reference proteome</keyword>
<dbReference type="InterPro" id="IPR014914">
    <property type="entry name" value="RES_dom"/>
</dbReference>
<reference evidence="2 3" key="1">
    <citation type="submission" date="2021-03" db="EMBL/GenBank/DDBJ databases">
        <title>Fibrella sp. HMF5405 genome sequencing and assembly.</title>
        <authorList>
            <person name="Kang H."/>
            <person name="Kim H."/>
            <person name="Bae S."/>
            <person name="Joh K."/>
        </authorList>
    </citation>
    <scope>NUCLEOTIDE SEQUENCE [LARGE SCALE GENOMIC DNA]</scope>
    <source>
        <strain evidence="2 3">HMF5405</strain>
    </source>
</reference>
<organism evidence="2 3">
    <name type="scientific">Fibrella forsythiae</name>
    <dbReference type="NCBI Taxonomy" id="2817061"/>
    <lineage>
        <taxon>Bacteria</taxon>
        <taxon>Pseudomonadati</taxon>
        <taxon>Bacteroidota</taxon>
        <taxon>Cytophagia</taxon>
        <taxon>Cytophagales</taxon>
        <taxon>Spirosomataceae</taxon>
        <taxon>Fibrella</taxon>
    </lineage>
</organism>
<dbReference type="Proteomes" id="UP000664628">
    <property type="component" value="Unassembled WGS sequence"/>
</dbReference>
<gene>
    <name evidence="2" type="ORF">J2I46_22255</name>
</gene>
<name>A0ABS3JMS9_9BACT</name>
<dbReference type="Pfam" id="PF08808">
    <property type="entry name" value="RES"/>
    <property type="match status" value="1"/>
</dbReference>
<dbReference type="RefSeq" id="WP_207331267.1">
    <property type="nucleotide sequence ID" value="NZ_JAFMYW010000007.1"/>
</dbReference>